<dbReference type="AlphaFoldDB" id="A0A3P3E0T8"/>
<feature type="coiled-coil region" evidence="1">
    <location>
        <begin position="46"/>
        <end position="97"/>
    </location>
</feature>
<keyword evidence="1" id="KW-0175">Coiled coil</keyword>
<sequence length="196" mass="21752">MKILDIVPSWLWALLLALALAVAGIERTQVLKARADVSMAQKAVSDEKLDRQAENTRRALAALEDLQRVVAMQAAHAKAQKENVDAYEKKLAALDGRRRSAAGNAERMRQQFADFAARDRDQAASDPAACQRVADRSAVLGGLAARGRELLERGRFVVEQRDAEVRLLLGTLRNDRTLFGRPDDVLGDWPKQEPDR</sequence>
<dbReference type="RefSeq" id="WP_124962135.1">
    <property type="nucleotide sequence ID" value="NZ_RQXU01000042.1"/>
</dbReference>
<gene>
    <name evidence="2" type="ORF">EH244_31105</name>
</gene>
<protein>
    <submittedName>
        <fullName evidence="2">Uncharacterized protein</fullName>
    </submittedName>
</protein>
<accession>A0A3P3E0T8</accession>
<evidence type="ECO:0000256" key="1">
    <source>
        <dbReference type="SAM" id="Coils"/>
    </source>
</evidence>
<dbReference type="EMBL" id="RQXU01000042">
    <property type="protein sequence ID" value="RRH80127.1"/>
    <property type="molecule type" value="Genomic_DNA"/>
</dbReference>
<organism evidence="2 3">
    <name type="scientific">Variovorax beijingensis</name>
    <dbReference type="NCBI Taxonomy" id="2496117"/>
    <lineage>
        <taxon>Bacteria</taxon>
        <taxon>Pseudomonadati</taxon>
        <taxon>Pseudomonadota</taxon>
        <taxon>Betaproteobacteria</taxon>
        <taxon>Burkholderiales</taxon>
        <taxon>Comamonadaceae</taxon>
        <taxon>Variovorax</taxon>
    </lineage>
</organism>
<comment type="caution">
    <text evidence="2">The sequence shown here is derived from an EMBL/GenBank/DDBJ whole genome shotgun (WGS) entry which is preliminary data.</text>
</comment>
<name>A0A3P3E0T8_9BURK</name>
<evidence type="ECO:0000313" key="2">
    <source>
        <dbReference type="EMBL" id="RRH80127.1"/>
    </source>
</evidence>
<evidence type="ECO:0000313" key="3">
    <source>
        <dbReference type="Proteomes" id="UP000271590"/>
    </source>
</evidence>
<dbReference type="Proteomes" id="UP000271590">
    <property type="component" value="Unassembled WGS sequence"/>
</dbReference>
<reference evidence="2 3" key="1">
    <citation type="submission" date="2018-11" db="EMBL/GenBank/DDBJ databases">
        <title>The genome of Variovorax sp T529.</title>
        <authorList>
            <person name="Gao J."/>
        </authorList>
    </citation>
    <scope>NUCLEOTIDE SEQUENCE [LARGE SCALE GENOMIC DNA]</scope>
    <source>
        <strain evidence="2 3">T529</strain>
    </source>
</reference>
<proteinExistence type="predicted"/>